<protein>
    <submittedName>
        <fullName evidence="2">Uncharacterized protein</fullName>
    </submittedName>
</protein>
<comment type="caution">
    <text evidence="2">The sequence shown here is derived from an EMBL/GenBank/DDBJ whole genome shotgun (WGS) entry which is preliminary data.</text>
</comment>
<evidence type="ECO:0000256" key="1">
    <source>
        <dbReference type="SAM" id="MobiDB-lite"/>
    </source>
</evidence>
<feature type="region of interest" description="Disordered" evidence="1">
    <location>
        <begin position="87"/>
        <end position="120"/>
    </location>
</feature>
<name>A0A9Q0IW01_9TELE</name>
<accession>A0A9Q0IW01</accession>
<evidence type="ECO:0000313" key="2">
    <source>
        <dbReference type="EMBL" id="KAJ3612325.1"/>
    </source>
</evidence>
<feature type="compositionally biased region" description="Low complexity" evidence="1">
    <location>
        <begin position="98"/>
        <end position="108"/>
    </location>
</feature>
<dbReference type="AlphaFoldDB" id="A0A9Q0IW01"/>
<dbReference type="EMBL" id="JANIIK010000036">
    <property type="protein sequence ID" value="KAJ3612325.1"/>
    <property type="molecule type" value="Genomic_DNA"/>
</dbReference>
<gene>
    <name evidence="2" type="ORF">NHX12_020601</name>
</gene>
<organism evidence="2 3">
    <name type="scientific">Muraenolepis orangiensis</name>
    <name type="common">Patagonian moray cod</name>
    <dbReference type="NCBI Taxonomy" id="630683"/>
    <lineage>
        <taxon>Eukaryota</taxon>
        <taxon>Metazoa</taxon>
        <taxon>Chordata</taxon>
        <taxon>Craniata</taxon>
        <taxon>Vertebrata</taxon>
        <taxon>Euteleostomi</taxon>
        <taxon>Actinopterygii</taxon>
        <taxon>Neopterygii</taxon>
        <taxon>Teleostei</taxon>
        <taxon>Neoteleostei</taxon>
        <taxon>Acanthomorphata</taxon>
        <taxon>Zeiogadaria</taxon>
        <taxon>Gadariae</taxon>
        <taxon>Gadiformes</taxon>
        <taxon>Muraenolepidoidei</taxon>
        <taxon>Muraenolepididae</taxon>
        <taxon>Muraenolepis</taxon>
    </lineage>
</organism>
<sequence length="120" mass="13259">MSKPAVTHLPPPPPSICGFHGDRLHHQEEQEMMEIPQARNDDIIMETRLWDTQGAKRQTRAAKGTCGLTHGWRDTCVSTRYIQSDVDTHHPAPLTCGSGSSAESNVSSLQRQDGNHHSPP</sequence>
<proteinExistence type="predicted"/>
<keyword evidence="3" id="KW-1185">Reference proteome</keyword>
<evidence type="ECO:0000313" key="3">
    <source>
        <dbReference type="Proteomes" id="UP001148018"/>
    </source>
</evidence>
<reference evidence="2" key="1">
    <citation type="submission" date="2022-07" db="EMBL/GenBank/DDBJ databases">
        <title>Chromosome-level genome of Muraenolepis orangiensis.</title>
        <authorList>
            <person name="Kim J."/>
        </authorList>
    </citation>
    <scope>NUCLEOTIDE SEQUENCE</scope>
    <source>
        <strain evidence="2">KU_S4_2022</strain>
        <tissue evidence="2">Muscle</tissue>
    </source>
</reference>
<dbReference type="Proteomes" id="UP001148018">
    <property type="component" value="Unassembled WGS sequence"/>
</dbReference>